<protein>
    <submittedName>
        <fullName evidence="2">DNA metabolism protein</fullName>
    </submittedName>
</protein>
<dbReference type="InterPro" id="IPR023875">
    <property type="entry name" value="DNA_repair_put"/>
</dbReference>
<feature type="domain" description="DUF4130" evidence="1">
    <location>
        <begin position="83"/>
        <end position="253"/>
    </location>
</feature>
<dbReference type="Proteomes" id="UP001255185">
    <property type="component" value="Unassembled WGS sequence"/>
</dbReference>
<name>A0ABU1TUA9_9FLAO</name>
<reference evidence="2 3" key="1">
    <citation type="submission" date="2023-07" db="EMBL/GenBank/DDBJ databases">
        <title>Sorghum-associated microbial communities from plants grown in Nebraska, USA.</title>
        <authorList>
            <person name="Schachtman D."/>
        </authorList>
    </citation>
    <scope>NUCLEOTIDE SEQUENCE [LARGE SCALE GENOMIC DNA]</scope>
    <source>
        <strain evidence="2 3">3773</strain>
    </source>
</reference>
<accession>A0ABU1TUA9</accession>
<evidence type="ECO:0000313" key="3">
    <source>
        <dbReference type="Proteomes" id="UP001255185"/>
    </source>
</evidence>
<organism evidence="2 3">
    <name type="scientific">Flavobacterium arsenatis</name>
    <dbReference type="NCBI Taxonomy" id="1484332"/>
    <lineage>
        <taxon>Bacteria</taxon>
        <taxon>Pseudomonadati</taxon>
        <taxon>Bacteroidota</taxon>
        <taxon>Flavobacteriia</taxon>
        <taxon>Flavobacteriales</taxon>
        <taxon>Flavobacteriaceae</taxon>
        <taxon>Flavobacterium</taxon>
    </lineage>
</organism>
<dbReference type="InterPro" id="IPR025404">
    <property type="entry name" value="DUF4130"/>
</dbReference>
<comment type="caution">
    <text evidence="2">The sequence shown here is derived from an EMBL/GenBank/DDBJ whole genome shotgun (WGS) entry which is preliminary data.</text>
</comment>
<proteinExistence type="predicted"/>
<dbReference type="Pfam" id="PF13566">
    <property type="entry name" value="DUF4130"/>
    <property type="match status" value="1"/>
</dbReference>
<dbReference type="NCBIfam" id="TIGR03915">
    <property type="entry name" value="SAM_7_link_chp"/>
    <property type="match status" value="1"/>
</dbReference>
<evidence type="ECO:0000259" key="1">
    <source>
        <dbReference type="Pfam" id="PF13566"/>
    </source>
</evidence>
<sequence>MITYVFDGSLEGLLTAIFEFYERKPGKIQLVSQVHFQPTFLEETFEVINDEAKAKRVWAGLCKKISPDWRSRFYKCYLSETPEIFQHLFDFACYIFDNPKGAEDNFGHPSVIALSKMDKNVNREKHRMKAFIRFQETGDGIFYAPIEPDYNVLPLISSFFKNRYADQKWIIYDLKRKYGLFYDLEKVEEIIFDYVPEVKKSNVHLPSDVLNGKEELYALLWNDYFKSTNIPARKNMKLHIQHVPKRYWKYLTEKQG</sequence>
<evidence type="ECO:0000313" key="2">
    <source>
        <dbReference type="EMBL" id="MDR6969446.1"/>
    </source>
</evidence>
<dbReference type="RefSeq" id="WP_310028515.1">
    <property type="nucleotide sequence ID" value="NZ_JAVDVI010000021.1"/>
</dbReference>
<dbReference type="EMBL" id="JAVDVI010000021">
    <property type="protein sequence ID" value="MDR6969446.1"/>
    <property type="molecule type" value="Genomic_DNA"/>
</dbReference>
<gene>
    <name evidence="2" type="ORF">J2X31_003477</name>
</gene>
<keyword evidence="3" id="KW-1185">Reference proteome</keyword>